<name>A0AAI8PLD2_9ACTN</name>
<evidence type="ECO:0008006" key="5">
    <source>
        <dbReference type="Google" id="ProtNLM"/>
    </source>
</evidence>
<reference evidence="3 4" key="1">
    <citation type="submission" date="2018-09" db="EMBL/GenBank/DDBJ databases">
        <title>Production of Trimethoprim by Streptomyces sp. 3E-1.</title>
        <authorList>
            <person name="Kang H.J."/>
            <person name="Kim S.B."/>
        </authorList>
    </citation>
    <scope>NUCLEOTIDE SEQUENCE [LARGE SCALE GENOMIC DNA]</scope>
    <source>
        <strain evidence="3 4">3E-1</strain>
    </source>
</reference>
<feature type="compositionally biased region" description="Gly residues" evidence="1">
    <location>
        <begin position="27"/>
        <end position="37"/>
    </location>
</feature>
<feature type="transmembrane region" description="Helical" evidence="2">
    <location>
        <begin position="64"/>
        <end position="87"/>
    </location>
</feature>
<feature type="compositionally biased region" description="Basic and acidic residues" evidence="1">
    <location>
        <begin position="459"/>
        <end position="485"/>
    </location>
</feature>
<protein>
    <recommendedName>
        <fullName evidence="5">Integral membrane protein</fullName>
    </recommendedName>
</protein>
<gene>
    <name evidence="3" type="ORF">DWG14_01294</name>
</gene>
<evidence type="ECO:0000256" key="1">
    <source>
        <dbReference type="SAM" id="MobiDB-lite"/>
    </source>
</evidence>
<keyword evidence="2" id="KW-0472">Membrane</keyword>
<accession>A0AAI8PLD2</accession>
<sequence length="492" mass="51608">MNRRTPENEPGRSDEGAPMNPASTPGTPGGDASGGTGHALTADEHAEYQRLRRAATVRHRRARYAGATVLLVLTLLLAPLALVATWVHDQVADTDRYVQTVAPLASDPAVQGVVIDRLTDRVVAQVDVEAITAALTKTLSDNGAPPRVVEGSKSLTAPLRSAVHSVVERTVTRAVTSELFRQAWEGANRRAHATVVNMLTGDRQGAVQAEGDTVQLDIGAVVDQVRQRLVDAGFEKAAAIPDSDRTVTLFRTEQLAKAQDGMRLLDVVGTWLPVLTLAIAALAVWVAPAHRVMVMITALGVGVTTVVVLVALVVLRRVYLDSVPATTLPPDAAAAIFDTFLRFLRASARTLLVVCLLTALTAYLYGPGRVARGVRALAGRGAAGAGNTLRRAGVTTGLTGHWLAAHQKWTTGIVIGAGALALVLWNHPTVGAVALVLVLVLVVPAIIAVLAAAQPAPDPPDRPAPDPPHRPAPDPPDRPGPDTPHRPGHAAA</sequence>
<feature type="region of interest" description="Disordered" evidence="1">
    <location>
        <begin position="454"/>
        <end position="492"/>
    </location>
</feature>
<keyword evidence="2" id="KW-1133">Transmembrane helix</keyword>
<feature type="transmembrane region" description="Helical" evidence="2">
    <location>
        <begin position="432"/>
        <end position="453"/>
    </location>
</feature>
<feature type="transmembrane region" description="Helical" evidence="2">
    <location>
        <begin position="292"/>
        <end position="315"/>
    </location>
</feature>
<feature type="region of interest" description="Disordered" evidence="1">
    <location>
        <begin position="1"/>
        <end position="39"/>
    </location>
</feature>
<keyword evidence="2" id="KW-0812">Transmembrane</keyword>
<feature type="transmembrane region" description="Helical" evidence="2">
    <location>
        <begin position="264"/>
        <end position="286"/>
    </location>
</feature>
<feature type="transmembrane region" description="Helical" evidence="2">
    <location>
        <begin position="409"/>
        <end position="425"/>
    </location>
</feature>
<evidence type="ECO:0000313" key="4">
    <source>
        <dbReference type="Proteomes" id="UP000265765"/>
    </source>
</evidence>
<proteinExistence type="predicted"/>
<feature type="compositionally biased region" description="Basic and acidic residues" evidence="1">
    <location>
        <begin position="1"/>
        <end position="15"/>
    </location>
</feature>
<dbReference type="Proteomes" id="UP000265765">
    <property type="component" value="Chromosome"/>
</dbReference>
<organism evidence="3 4">
    <name type="scientific">Streptomyces griseorubiginosus</name>
    <dbReference type="NCBI Taxonomy" id="67304"/>
    <lineage>
        <taxon>Bacteria</taxon>
        <taxon>Bacillati</taxon>
        <taxon>Actinomycetota</taxon>
        <taxon>Actinomycetes</taxon>
        <taxon>Kitasatosporales</taxon>
        <taxon>Streptomycetaceae</taxon>
        <taxon>Streptomyces</taxon>
    </lineage>
</organism>
<dbReference type="EMBL" id="CP032427">
    <property type="protein sequence ID" value="AYC37084.1"/>
    <property type="molecule type" value="Genomic_DNA"/>
</dbReference>
<feature type="transmembrane region" description="Helical" evidence="2">
    <location>
        <begin position="346"/>
        <end position="365"/>
    </location>
</feature>
<evidence type="ECO:0000256" key="2">
    <source>
        <dbReference type="SAM" id="Phobius"/>
    </source>
</evidence>
<dbReference type="AlphaFoldDB" id="A0AAI8PLD2"/>
<dbReference type="KEGG" id="sge:DWG14_01294"/>
<evidence type="ECO:0000313" key="3">
    <source>
        <dbReference type="EMBL" id="AYC37084.1"/>
    </source>
</evidence>